<evidence type="ECO:0000313" key="6">
    <source>
        <dbReference type="Proteomes" id="UP000594008"/>
    </source>
</evidence>
<accession>A0A7M2T8G2</accession>
<comment type="cofactor">
    <cofactor evidence="1">
        <name>a divalent metal cation</name>
        <dbReference type="ChEBI" id="CHEBI:60240"/>
    </cofactor>
</comment>
<evidence type="ECO:0000313" key="5">
    <source>
        <dbReference type="EMBL" id="QOV44534.1"/>
    </source>
</evidence>
<feature type="domain" description="DDE Tnp4" evidence="3">
    <location>
        <begin position="4"/>
        <end position="136"/>
    </location>
</feature>
<feature type="domain" description="Integrase catalytic" evidence="4">
    <location>
        <begin position="160"/>
        <end position="222"/>
    </location>
</feature>
<dbReference type="InterPro" id="IPR050900">
    <property type="entry name" value="Transposase_IS3/IS150/IS904"/>
</dbReference>
<dbReference type="Pfam" id="PF13359">
    <property type="entry name" value="DDE_Tnp_4"/>
    <property type="match status" value="1"/>
</dbReference>
<evidence type="ECO:0000256" key="1">
    <source>
        <dbReference type="ARBA" id="ARBA00001968"/>
    </source>
</evidence>
<evidence type="ECO:0000259" key="3">
    <source>
        <dbReference type="Pfam" id="PF13359"/>
    </source>
</evidence>
<dbReference type="Proteomes" id="UP000594008">
    <property type="component" value="Chromosome"/>
</dbReference>
<dbReference type="EMBL" id="CP063374">
    <property type="protein sequence ID" value="QOV44534.1"/>
    <property type="molecule type" value="Genomic_DNA"/>
</dbReference>
<name>A0A7M2T8G2_STRCW</name>
<dbReference type="AlphaFoldDB" id="A0A7M2T8G2"/>
<dbReference type="SUPFAM" id="SSF53098">
    <property type="entry name" value="Ribonuclease H-like"/>
    <property type="match status" value="1"/>
</dbReference>
<proteinExistence type="predicted"/>
<dbReference type="GO" id="GO:0015074">
    <property type="term" value="P:DNA integration"/>
    <property type="evidence" value="ECO:0007669"/>
    <property type="project" value="InterPro"/>
</dbReference>
<sequence length="240" mass="27078">MVLLDGTLVRTRTRRRTGTDNRKNCSGKHKAHSLLFLALTDDKANLIWISAAKPGRSSETTTARHNKITGHLRKAGLAALADLGFVGLDDHSDDDPVIITGRKATRGHRLTKAEKDANRLLSRERAAVEHGFAKIRVDSLHRPARRGRCRRVRRLGRGFHVGSVADSYDNAMAEALNGTFKAELIEMQGPYTGFDQVERAIFQWAAWYNEERLHSALDYVPPAECERNWWRQQEPFPQSA</sequence>
<organism evidence="5 6">
    <name type="scientific">Streptomyces chromofuscus</name>
    <dbReference type="NCBI Taxonomy" id="42881"/>
    <lineage>
        <taxon>Bacteria</taxon>
        <taxon>Bacillati</taxon>
        <taxon>Actinomycetota</taxon>
        <taxon>Actinomycetes</taxon>
        <taxon>Kitasatosporales</taxon>
        <taxon>Streptomycetaceae</taxon>
        <taxon>Streptomyces</taxon>
    </lineage>
</organism>
<gene>
    <name evidence="5" type="ORF">IPT68_00255</name>
</gene>
<dbReference type="InterPro" id="IPR001584">
    <property type="entry name" value="Integrase_cat-core"/>
</dbReference>
<protein>
    <submittedName>
        <fullName evidence="5">Transposase</fullName>
    </submittedName>
</protein>
<dbReference type="Pfam" id="PF13683">
    <property type="entry name" value="rve_3"/>
    <property type="match status" value="1"/>
</dbReference>
<dbReference type="InterPro" id="IPR012337">
    <property type="entry name" value="RNaseH-like_sf"/>
</dbReference>
<dbReference type="InterPro" id="IPR027806">
    <property type="entry name" value="HARBI1_dom"/>
</dbReference>
<dbReference type="RefSeq" id="WP_189702143.1">
    <property type="nucleotide sequence ID" value="NZ_BMTA01000039.1"/>
</dbReference>
<keyword evidence="6" id="KW-1185">Reference proteome</keyword>
<keyword evidence="2" id="KW-0479">Metal-binding</keyword>
<dbReference type="PANTHER" id="PTHR46889:SF4">
    <property type="entry name" value="TRANSPOSASE INSO FOR INSERTION SEQUENCE ELEMENT IS911B-RELATED"/>
    <property type="match status" value="1"/>
</dbReference>
<reference evidence="5 6" key="1">
    <citation type="submission" date="2020-10" db="EMBL/GenBank/DDBJ databases">
        <title>Streptomyces chromofuscus complate genome analysis.</title>
        <authorList>
            <person name="Anwar N."/>
        </authorList>
    </citation>
    <scope>NUCLEOTIDE SEQUENCE [LARGE SCALE GENOMIC DNA]</scope>
    <source>
        <strain evidence="5 6">DSM 40273</strain>
    </source>
</reference>
<dbReference type="GO" id="GO:0046872">
    <property type="term" value="F:metal ion binding"/>
    <property type="evidence" value="ECO:0007669"/>
    <property type="project" value="UniProtKB-KW"/>
</dbReference>
<evidence type="ECO:0000256" key="2">
    <source>
        <dbReference type="ARBA" id="ARBA00022723"/>
    </source>
</evidence>
<dbReference type="KEGG" id="schf:IPT68_00255"/>
<evidence type="ECO:0000259" key="4">
    <source>
        <dbReference type="Pfam" id="PF13683"/>
    </source>
</evidence>
<dbReference type="PANTHER" id="PTHR46889">
    <property type="entry name" value="TRANSPOSASE INSF FOR INSERTION SEQUENCE IS3B-RELATED"/>
    <property type="match status" value="1"/>
</dbReference>